<comment type="similarity">
    <text evidence="2">Belongs to the DapA family.</text>
</comment>
<evidence type="ECO:0000256" key="3">
    <source>
        <dbReference type="PIRSR" id="PIRSR001365-2"/>
    </source>
</evidence>
<dbReference type="PRINTS" id="PR00146">
    <property type="entry name" value="DHPICSNTHASE"/>
</dbReference>
<dbReference type="GeneID" id="28840457"/>
<dbReference type="InterPro" id="IPR002220">
    <property type="entry name" value="DapA-like"/>
</dbReference>
<dbReference type="SUPFAM" id="SSF51569">
    <property type="entry name" value="Aldolase"/>
    <property type="match status" value="1"/>
</dbReference>
<keyword evidence="5" id="KW-1185">Reference proteome</keyword>
<organism evidence="4 5">
    <name type="scientific">Pseudogymnoascus verrucosus</name>
    <dbReference type="NCBI Taxonomy" id="342668"/>
    <lineage>
        <taxon>Eukaryota</taxon>
        <taxon>Fungi</taxon>
        <taxon>Dikarya</taxon>
        <taxon>Ascomycota</taxon>
        <taxon>Pezizomycotina</taxon>
        <taxon>Leotiomycetes</taxon>
        <taxon>Thelebolales</taxon>
        <taxon>Thelebolaceae</taxon>
        <taxon>Pseudogymnoascus</taxon>
    </lineage>
</organism>
<dbReference type="Proteomes" id="UP000091956">
    <property type="component" value="Unassembled WGS sequence"/>
</dbReference>
<dbReference type="SMART" id="SM01130">
    <property type="entry name" value="DHDPS"/>
    <property type="match status" value="1"/>
</dbReference>
<dbReference type="AlphaFoldDB" id="A0A1B8GDZ2"/>
<sequence>MAKTLPSGIYAPLPVFFSENDELDLEAYAKHAKYVTAPGIFPVVSASMGEAAHLDRQERIKLIQTLRLALDDIGLYKTPIVAGVGANSTRETTQLAHDAAAAGADFVLVVLPGYYAGVLKANPTAMRKFFVDVAAASPVPVIIYNFPAVSAGIDLSSDDVVDIANAAPNICGIMLSCGNVGKLARITALVDNSSFKTLSGFIDFLLPSVAVGSAGAISPLPNVAPNFSFKLWQAVQSFGSVADFHEAKKLQGLASLGETALLKEGLLGLKGLLNQRFGYPAVPRLPLLVVSNDAVTEMSKNKHLEDVMAQEKI</sequence>
<dbReference type="PANTHER" id="PTHR12128:SF66">
    <property type="entry name" value="4-HYDROXY-2-OXOGLUTARATE ALDOLASE, MITOCHONDRIAL"/>
    <property type="match status" value="1"/>
</dbReference>
<feature type="binding site" evidence="3">
    <location>
        <position position="217"/>
    </location>
    <ligand>
        <name>pyruvate</name>
        <dbReference type="ChEBI" id="CHEBI:15361"/>
    </ligand>
</feature>
<dbReference type="PANTHER" id="PTHR12128">
    <property type="entry name" value="DIHYDRODIPICOLINATE SYNTHASE"/>
    <property type="match status" value="1"/>
</dbReference>
<dbReference type="InterPro" id="IPR013785">
    <property type="entry name" value="Aldolase_TIM"/>
</dbReference>
<protein>
    <recommendedName>
        <fullName evidence="6">4-hydroxy-2-oxoglutarate aldolase, mitochondrial</fullName>
    </recommendedName>
</protein>
<dbReference type="STRING" id="342668.A0A1B8GDZ2"/>
<reference evidence="4 5" key="1">
    <citation type="submission" date="2016-03" db="EMBL/GenBank/DDBJ databases">
        <title>Comparative genomics of Pseudogymnoascus destructans, the fungus causing white-nose syndrome of bats.</title>
        <authorList>
            <person name="Palmer J.M."/>
            <person name="Drees K.P."/>
            <person name="Foster J.T."/>
            <person name="Lindner D.L."/>
        </authorList>
    </citation>
    <scope>NUCLEOTIDE SEQUENCE [LARGE SCALE GENOMIC DNA]</scope>
    <source>
        <strain evidence="4 5">UAMH 10579</strain>
    </source>
</reference>
<proteinExistence type="inferred from homology"/>
<evidence type="ECO:0000313" key="4">
    <source>
        <dbReference type="EMBL" id="OBT94048.2"/>
    </source>
</evidence>
<dbReference type="GO" id="GO:0008840">
    <property type="term" value="F:4-hydroxy-tetrahydrodipicolinate synthase activity"/>
    <property type="evidence" value="ECO:0007669"/>
    <property type="project" value="TreeGrafter"/>
</dbReference>
<evidence type="ECO:0000256" key="1">
    <source>
        <dbReference type="ARBA" id="ARBA00023239"/>
    </source>
</evidence>
<evidence type="ECO:0008006" key="6">
    <source>
        <dbReference type="Google" id="ProtNLM"/>
    </source>
</evidence>
<accession>A0A1B8GDZ2</accession>
<dbReference type="PIRSF" id="PIRSF001365">
    <property type="entry name" value="DHDPS"/>
    <property type="match status" value="1"/>
</dbReference>
<gene>
    <name evidence="4" type="ORF">VE01_07071</name>
</gene>
<reference evidence="5" key="2">
    <citation type="journal article" date="2018" name="Nat. Commun.">
        <title>Extreme sensitivity to ultraviolet light in the fungal pathogen causing white-nose syndrome of bats.</title>
        <authorList>
            <person name="Palmer J.M."/>
            <person name="Drees K.P."/>
            <person name="Foster J.T."/>
            <person name="Lindner D.L."/>
        </authorList>
    </citation>
    <scope>NUCLEOTIDE SEQUENCE [LARGE SCALE GENOMIC DNA]</scope>
    <source>
        <strain evidence="5">UAMH 10579</strain>
    </source>
</reference>
<keyword evidence="1 2" id="KW-0456">Lyase</keyword>
<dbReference type="EMBL" id="KV460247">
    <property type="protein sequence ID" value="OBT94048.2"/>
    <property type="molecule type" value="Genomic_DNA"/>
</dbReference>
<evidence type="ECO:0000256" key="2">
    <source>
        <dbReference type="PIRNR" id="PIRNR001365"/>
    </source>
</evidence>
<name>A0A1B8GDZ2_9PEZI</name>
<dbReference type="Gene3D" id="3.20.20.70">
    <property type="entry name" value="Aldolase class I"/>
    <property type="match status" value="1"/>
</dbReference>
<evidence type="ECO:0000313" key="5">
    <source>
        <dbReference type="Proteomes" id="UP000091956"/>
    </source>
</evidence>
<dbReference type="Pfam" id="PF00701">
    <property type="entry name" value="DHDPS"/>
    <property type="match status" value="1"/>
</dbReference>
<dbReference type="RefSeq" id="XP_018127781.2">
    <property type="nucleotide sequence ID" value="XM_018276507.2"/>
</dbReference>
<dbReference type="CDD" id="cd00408">
    <property type="entry name" value="DHDPS-like"/>
    <property type="match status" value="1"/>
</dbReference>